<gene>
    <name evidence="1" type="ORF">Enr13x_01230</name>
</gene>
<sequence>MNATTKRMLVGAAIVLLGLYAASSVLNTWSAASRLQLDRQDLRELRQKLDEIERVADAPRVAALELEEPNQILDRINAALQQANLSSDLLSNQTPNQPQRIGQTDFKLRRVEIKLNAATVPQIVAFCDALKDESTGSLVRDLQLFDPRQSGSRETWNSQLTLTQIIFSPKSDT</sequence>
<evidence type="ECO:0008006" key="3">
    <source>
        <dbReference type="Google" id="ProtNLM"/>
    </source>
</evidence>
<dbReference type="AlphaFoldDB" id="A0A518HHL4"/>
<dbReference type="Proteomes" id="UP000319004">
    <property type="component" value="Chromosome"/>
</dbReference>
<proteinExistence type="predicted"/>
<dbReference type="EMBL" id="CP037423">
    <property type="protein sequence ID" value="QDV40317.1"/>
    <property type="molecule type" value="Genomic_DNA"/>
</dbReference>
<reference evidence="1 2" key="1">
    <citation type="submission" date="2019-03" db="EMBL/GenBank/DDBJ databases">
        <title>Deep-cultivation of Planctomycetes and their phenomic and genomic characterization uncovers novel biology.</title>
        <authorList>
            <person name="Wiegand S."/>
            <person name="Jogler M."/>
            <person name="Boedeker C."/>
            <person name="Pinto D."/>
            <person name="Vollmers J."/>
            <person name="Rivas-Marin E."/>
            <person name="Kohn T."/>
            <person name="Peeters S.H."/>
            <person name="Heuer A."/>
            <person name="Rast P."/>
            <person name="Oberbeckmann S."/>
            <person name="Bunk B."/>
            <person name="Jeske O."/>
            <person name="Meyerdierks A."/>
            <person name="Storesund J.E."/>
            <person name="Kallscheuer N."/>
            <person name="Luecker S."/>
            <person name="Lage O.M."/>
            <person name="Pohl T."/>
            <person name="Merkel B.J."/>
            <person name="Hornburger P."/>
            <person name="Mueller R.-W."/>
            <person name="Bruemmer F."/>
            <person name="Labrenz M."/>
            <person name="Spormann A.M."/>
            <person name="Op den Camp H."/>
            <person name="Overmann J."/>
            <person name="Amann R."/>
            <person name="Jetten M.S.M."/>
            <person name="Mascher T."/>
            <person name="Medema M.H."/>
            <person name="Devos D.P."/>
            <person name="Kaster A.-K."/>
            <person name="Ovreas L."/>
            <person name="Rohde M."/>
            <person name="Galperin M.Y."/>
            <person name="Jogler C."/>
        </authorList>
    </citation>
    <scope>NUCLEOTIDE SEQUENCE [LARGE SCALE GENOMIC DNA]</scope>
    <source>
        <strain evidence="1 2">Enr13</strain>
    </source>
</reference>
<organism evidence="1 2">
    <name type="scientific">Stieleria neptunia</name>
    <dbReference type="NCBI Taxonomy" id="2527979"/>
    <lineage>
        <taxon>Bacteria</taxon>
        <taxon>Pseudomonadati</taxon>
        <taxon>Planctomycetota</taxon>
        <taxon>Planctomycetia</taxon>
        <taxon>Pirellulales</taxon>
        <taxon>Pirellulaceae</taxon>
        <taxon>Stieleria</taxon>
    </lineage>
</organism>
<accession>A0A518HHL4</accession>
<dbReference type="OrthoDB" id="282264at2"/>
<evidence type="ECO:0000313" key="1">
    <source>
        <dbReference type="EMBL" id="QDV40317.1"/>
    </source>
</evidence>
<protein>
    <recommendedName>
        <fullName evidence="3">General secretion pathway protein M</fullName>
    </recommendedName>
</protein>
<keyword evidence="2" id="KW-1185">Reference proteome</keyword>
<dbReference type="KEGG" id="snep:Enr13x_01230"/>
<dbReference type="RefSeq" id="WP_145384155.1">
    <property type="nucleotide sequence ID" value="NZ_CP037423.1"/>
</dbReference>
<evidence type="ECO:0000313" key="2">
    <source>
        <dbReference type="Proteomes" id="UP000319004"/>
    </source>
</evidence>
<name>A0A518HHL4_9BACT</name>